<dbReference type="Proteomes" id="UP000827755">
    <property type="component" value="Segment"/>
</dbReference>
<proteinExistence type="predicted"/>
<keyword evidence="2" id="KW-1185">Reference proteome</keyword>
<evidence type="ECO:0008006" key="3">
    <source>
        <dbReference type="Google" id="ProtNLM"/>
    </source>
</evidence>
<evidence type="ECO:0000313" key="2">
    <source>
        <dbReference type="Proteomes" id="UP000827755"/>
    </source>
</evidence>
<accession>A0AAE8YQ58</accession>
<name>A0AAE8YQ58_9CAUD</name>
<dbReference type="EMBL" id="OK499982">
    <property type="protein sequence ID" value="UGO47563.1"/>
    <property type="molecule type" value="Genomic_DNA"/>
</dbReference>
<reference evidence="1" key="1">
    <citation type="submission" date="2021-10" db="EMBL/GenBank/DDBJ databases">
        <authorList>
            <person name="Larson W."/>
            <person name="Thurgood T.L."/>
            <person name="Rodriguez A."/>
            <person name="Sharma R."/>
            <person name="Kruger J."/>
            <person name="Davis K."/>
            <person name="Findley J."/>
            <person name="Grose J.H."/>
        </authorList>
    </citation>
    <scope>NUCLEOTIDE SEQUENCE</scope>
</reference>
<protein>
    <recommendedName>
        <fullName evidence="3">HNS binding protein</fullName>
    </recommendedName>
</protein>
<sequence length="107" mass="11995">MTLKNYLRRYNIMAITKRIAFSFTGALVIPTEEVKMLTEGLVAVAQSIMAGRKVAEADRMALEAALDGGVEAAIEFYIMRQARAGWSEYMDDIDITKCSPLNIRFIK</sequence>
<evidence type="ECO:0000313" key="1">
    <source>
        <dbReference type="EMBL" id="UGO47563.1"/>
    </source>
</evidence>
<organism evidence="1 2">
    <name type="scientific">Morganella phage vB_MmoP_Lilpapawes</name>
    <dbReference type="NCBI Taxonomy" id="2894803"/>
    <lineage>
        <taxon>Viruses</taxon>
        <taxon>Duplodnaviria</taxon>
        <taxon>Heunggongvirae</taxon>
        <taxon>Uroviricota</taxon>
        <taxon>Caudoviricetes</taxon>
        <taxon>Autographivirales</taxon>
        <taxon>Autotranscriptaviridae</taxon>
        <taxon>Studiervirinae</taxon>
        <taxon>Minipunavirus</taxon>
        <taxon>Minipunavirus lilpapawes</taxon>
    </lineage>
</organism>
<gene>
    <name evidence="1" type="ORF">LILPAPAWES_33</name>
</gene>